<protein>
    <submittedName>
        <fullName evidence="1">Uncharacterized protein</fullName>
    </submittedName>
</protein>
<keyword evidence="2" id="KW-1185">Reference proteome</keyword>
<evidence type="ECO:0000313" key="2">
    <source>
        <dbReference type="Proteomes" id="UP001107558"/>
    </source>
</evidence>
<evidence type="ECO:0000313" key="1">
    <source>
        <dbReference type="EMBL" id="KAG5678901.1"/>
    </source>
</evidence>
<dbReference type="Proteomes" id="UP001107558">
    <property type="component" value="Chromosome 2"/>
</dbReference>
<sequence length="116" mass="13463">MKSTGDIIKGDWLYYEDKPTKNELRDELQAFLAKRAEFDGKIKIGKSFLREIFFKKPSVRVSMRYCFTDEYEVLKAENVFAECETEEVNLQVERALQDVALEMEILIPGSNMNDGP</sequence>
<organism evidence="1 2">
    <name type="scientific">Polypedilum vanderplanki</name>
    <name type="common">Sleeping chironomid midge</name>
    <dbReference type="NCBI Taxonomy" id="319348"/>
    <lineage>
        <taxon>Eukaryota</taxon>
        <taxon>Metazoa</taxon>
        <taxon>Ecdysozoa</taxon>
        <taxon>Arthropoda</taxon>
        <taxon>Hexapoda</taxon>
        <taxon>Insecta</taxon>
        <taxon>Pterygota</taxon>
        <taxon>Neoptera</taxon>
        <taxon>Endopterygota</taxon>
        <taxon>Diptera</taxon>
        <taxon>Nematocera</taxon>
        <taxon>Chironomoidea</taxon>
        <taxon>Chironomidae</taxon>
        <taxon>Chironominae</taxon>
        <taxon>Polypedilum</taxon>
        <taxon>Polypedilum</taxon>
    </lineage>
</organism>
<comment type="caution">
    <text evidence="1">The sequence shown here is derived from an EMBL/GenBank/DDBJ whole genome shotgun (WGS) entry which is preliminary data.</text>
</comment>
<gene>
    <name evidence="1" type="ORF">PVAND_008525</name>
</gene>
<reference evidence="1" key="1">
    <citation type="submission" date="2021-03" db="EMBL/GenBank/DDBJ databases">
        <title>Chromosome level genome of the anhydrobiotic midge Polypedilum vanderplanki.</title>
        <authorList>
            <person name="Yoshida Y."/>
            <person name="Kikawada T."/>
            <person name="Gusev O."/>
        </authorList>
    </citation>
    <scope>NUCLEOTIDE SEQUENCE</scope>
    <source>
        <strain evidence="1">NIAS01</strain>
        <tissue evidence="1">Whole body or cell culture</tissue>
    </source>
</reference>
<name>A0A9J6CAH3_POLVA</name>
<dbReference type="AlphaFoldDB" id="A0A9J6CAH3"/>
<proteinExistence type="predicted"/>
<accession>A0A9J6CAH3</accession>
<dbReference type="EMBL" id="JADBJN010000002">
    <property type="protein sequence ID" value="KAG5678901.1"/>
    <property type="molecule type" value="Genomic_DNA"/>
</dbReference>